<dbReference type="AlphaFoldDB" id="A0A1Y1MFY3"/>
<evidence type="ECO:0000313" key="3">
    <source>
        <dbReference type="EMBL" id="JAV83898.1"/>
    </source>
</evidence>
<dbReference type="SUPFAM" id="SSF56349">
    <property type="entry name" value="DNA breaking-rejoining enzymes"/>
    <property type="match status" value="1"/>
</dbReference>
<organism evidence="3">
    <name type="scientific">Photinus pyralis</name>
    <name type="common">Common eastern firefly</name>
    <name type="synonym">Lampyris pyralis</name>
    <dbReference type="NCBI Taxonomy" id="7054"/>
    <lineage>
        <taxon>Eukaryota</taxon>
        <taxon>Metazoa</taxon>
        <taxon>Ecdysozoa</taxon>
        <taxon>Arthropoda</taxon>
        <taxon>Hexapoda</taxon>
        <taxon>Insecta</taxon>
        <taxon>Pterygota</taxon>
        <taxon>Neoptera</taxon>
        <taxon>Endopterygota</taxon>
        <taxon>Coleoptera</taxon>
        <taxon>Polyphaga</taxon>
        <taxon>Elateriformia</taxon>
        <taxon>Elateroidea</taxon>
        <taxon>Lampyridae</taxon>
        <taxon>Lampyrinae</taxon>
        <taxon>Photinus</taxon>
    </lineage>
</organism>
<dbReference type="InterPro" id="IPR011010">
    <property type="entry name" value="DNA_brk_join_enz"/>
</dbReference>
<dbReference type="GO" id="GO:0015074">
    <property type="term" value="P:DNA integration"/>
    <property type="evidence" value="ECO:0007669"/>
    <property type="project" value="InterPro"/>
</dbReference>
<dbReference type="GO" id="GO:0003677">
    <property type="term" value="F:DNA binding"/>
    <property type="evidence" value="ECO:0007669"/>
    <property type="project" value="InterPro"/>
</dbReference>
<dbReference type="PANTHER" id="PTHR35617">
    <property type="entry name" value="PHAGE_INTEGRASE DOMAIN-CONTAINING PROTEIN"/>
    <property type="match status" value="1"/>
</dbReference>
<dbReference type="EMBL" id="GEZM01034123">
    <property type="protein sequence ID" value="JAV83893.1"/>
    <property type="molecule type" value="Transcribed_RNA"/>
</dbReference>
<feature type="domain" description="Tyr recombinase" evidence="2">
    <location>
        <begin position="94"/>
        <end position="298"/>
    </location>
</feature>
<dbReference type="PROSITE" id="PS51898">
    <property type="entry name" value="TYR_RECOMBINASE"/>
    <property type="match status" value="1"/>
</dbReference>
<evidence type="ECO:0000256" key="1">
    <source>
        <dbReference type="ARBA" id="ARBA00023172"/>
    </source>
</evidence>
<dbReference type="CDD" id="cd00397">
    <property type="entry name" value="DNA_BRE_C"/>
    <property type="match status" value="1"/>
</dbReference>
<name>A0A1Y1MFY3_PHOPY</name>
<dbReference type="EMBL" id="GEZM01034122">
    <property type="protein sequence ID" value="JAV83895.1"/>
    <property type="molecule type" value="Transcribed_RNA"/>
</dbReference>
<reference evidence="3" key="1">
    <citation type="journal article" date="2016" name="Sci. Rep.">
        <title>Molecular characterization of firefly nuptial gifts: a multi-omics approach sheds light on postcopulatory sexual selection.</title>
        <authorList>
            <person name="Al-Wathiqui N."/>
            <person name="Fallon T.R."/>
            <person name="South A."/>
            <person name="Weng J.K."/>
            <person name="Lewis S.M."/>
        </authorList>
    </citation>
    <scope>NUCLEOTIDE SEQUENCE</scope>
</reference>
<dbReference type="EMBL" id="GEZM01034121">
    <property type="protein sequence ID" value="JAV83898.1"/>
    <property type="molecule type" value="Transcribed_RNA"/>
</dbReference>
<keyword evidence="1" id="KW-0233">DNA recombination</keyword>
<dbReference type="GO" id="GO:0006310">
    <property type="term" value="P:DNA recombination"/>
    <property type="evidence" value="ECO:0007669"/>
    <property type="project" value="UniProtKB-KW"/>
</dbReference>
<dbReference type="InterPro" id="IPR002104">
    <property type="entry name" value="Integrase_catalytic"/>
</dbReference>
<evidence type="ECO:0000259" key="2">
    <source>
        <dbReference type="PROSITE" id="PS51898"/>
    </source>
</evidence>
<accession>A0A1Y1MFY3</accession>
<protein>
    <recommendedName>
        <fullName evidence="2">Tyr recombinase domain-containing protein</fullName>
    </recommendedName>
</protein>
<dbReference type="InterPro" id="IPR013762">
    <property type="entry name" value="Integrase-like_cat_sf"/>
</dbReference>
<dbReference type="Pfam" id="PF00589">
    <property type="entry name" value="Phage_integrase"/>
    <property type="match status" value="1"/>
</dbReference>
<dbReference type="EMBL" id="GEZM01034125">
    <property type="protein sequence ID" value="JAV83890.1"/>
    <property type="molecule type" value="Transcribed_RNA"/>
</dbReference>
<proteinExistence type="predicted"/>
<dbReference type="Gene3D" id="1.10.443.10">
    <property type="entry name" value="Intergrase catalytic core"/>
    <property type="match status" value="1"/>
</dbReference>
<dbReference type="PANTHER" id="PTHR35617:SF3">
    <property type="entry name" value="CORE-BINDING (CB) DOMAIN-CONTAINING PROTEIN"/>
    <property type="match status" value="1"/>
</dbReference>
<sequence length="299" mass="33923">MMKSLSQATLAQYSVTYRVWWEYCISNFFNPYDGNILNVLSFFQHLLNTSTINYGSFNSHRAALSLILPGDIGKDIYLKRFLKGVFRLRPTKPKYDEIWDADVVLNFFRAALNSDLKAVSVKLISLLTLATGQRLQTLSLIKCSNIHQSNTGLKIYIPDLIKTSGPNRSQPILILPFFKEDQNLCVASVLLHYLDLTKELRTFDSELLFITTVKPYKPASKQTLSRWVKEGLKAAGVDTNIYKSHSTRHAATSSALRKGASFDVIKKAAGWSERSTVFQKFYNRPLVTSSNFLESVFKL</sequence>